<dbReference type="RefSeq" id="WP_168976097.1">
    <property type="nucleotide sequence ID" value="NZ_JARLVP010000001.1"/>
</dbReference>
<evidence type="ECO:0000313" key="2">
    <source>
        <dbReference type="Proteomes" id="UP000561326"/>
    </source>
</evidence>
<evidence type="ECO:0000313" key="1">
    <source>
        <dbReference type="EMBL" id="NMF00312.1"/>
    </source>
</evidence>
<sequence length="61" mass="7303">MKLIENKTIETKIGFVIPLKFFQNEARFPIHKHEVPKAVVFYIAKQIFSEPSLYSQYDWKD</sequence>
<name>A0A848CZH3_ANEAE</name>
<protein>
    <submittedName>
        <fullName evidence="1">DUF4158 domain-containing protein</fullName>
    </submittedName>
</protein>
<organism evidence="1 2">
    <name type="scientific">Aneurinibacillus aneurinilyticus</name>
    <name type="common">Bacillus aneurinolyticus</name>
    <dbReference type="NCBI Taxonomy" id="1391"/>
    <lineage>
        <taxon>Bacteria</taxon>
        <taxon>Bacillati</taxon>
        <taxon>Bacillota</taxon>
        <taxon>Bacilli</taxon>
        <taxon>Bacillales</taxon>
        <taxon>Paenibacillaceae</taxon>
        <taxon>Aneurinibacillus group</taxon>
        <taxon>Aneurinibacillus</taxon>
    </lineage>
</organism>
<dbReference type="Proteomes" id="UP000561326">
    <property type="component" value="Unassembled WGS sequence"/>
</dbReference>
<gene>
    <name evidence="1" type="ORF">HF838_18965</name>
</gene>
<dbReference type="AlphaFoldDB" id="A0A848CZH3"/>
<reference evidence="1 2" key="1">
    <citation type="submission" date="2020-04" db="EMBL/GenBank/DDBJ databases">
        <authorList>
            <person name="Hitch T.C.A."/>
            <person name="Wylensek D."/>
            <person name="Clavel T."/>
        </authorList>
    </citation>
    <scope>NUCLEOTIDE SEQUENCE [LARGE SCALE GENOMIC DNA]</scope>
    <source>
        <strain evidence="1 2">WB01_D5_05</strain>
    </source>
</reference>
<comment type="caution">
    <text evidence="1">The sequence shown here is derived from an EMBL/GenBank/DDBJ whole genome shotgun (WGS) entry which is preliminary data.</text>
</comment>
<proteinExistence type="predicted"/>
<dbReference type="EMBL" id="JABAGO010000043">
    <property type="protein sequence ID" value="NMF00312.1"/>
    <property type="molecule type" value="Genomic_DNA"/>
</dbReference>
<accession>A0A848CZH3</accession>